<dbReference type="Proteomes" id="UP000198885">
    <property type="component" value="Unassembled WGS sequence"/>
</dbReference>
<dbReference type="GO" id="GO:0071555">
    <property type="term" value="P:cell wall organization"/>
    <property type="evidence" value="ECO:0007669"/>
    <property type="project" value="InterPro"/>
</dbReference>
<accession>A0A1H9UYF2</accession>
<comment type="subcellular location">
    <subcellularLocation>
        <location evidence="1">Cell membrane</location>
        <topology evidence="1">Multi-pass membrane protein</topology>
    </subcellularLocation>
</comment>
<dbReference type="SUPFAM" id="SSF55073">
    <property type="entry name" value="Nucleotide cyclase"/>
    <property type="match status" value="1"/>
</dbReference>
<dbReference type="GO" id="GO:0000155">
    <property type="term" value="F:phosphorelay sensor kinase activity"/>
    <property type="evidence" value="ECO:0007669"/>
    <property type="project" value="InterPro"/>
</dbReference>
<dbReference type="CDD" id="cd01949">
    <property type="entry name" value="GGDEF"/>
    <property type="match status" value="1"/>
</dbReference>
<dbReference type="InterPro" id="IPR011620">
    <property type="entry name" value="Sig_transdc_His_kinase_LytS_TM"/>
</dbReference>
<keyword evidence="5 8" id="KW-1133">Transmembrane helix</keyword>
<dbReference type="NCBIfam" id="TIGR00254">
    <property type="entry name" value="GGDEF"/>
    <property type="match status" value="1"/>
</dbReference>
<evidence type="ECO:0000256" key="8">
    <source>
        <dbReference type="SAM" id="Phobius"/>
    </source>
</evidence>
<evidence type="ECO:0000256" key="4">
    <source>
        <dbReference type="ARBA" id="ARBA00022692"/>
    </source>
</evidence>
<dbReference type="GO" id="GO:0005886">
    <property type="term" value="C:plasma membrane"/>
    <property type="evidence" value="ECO:0007669"/>
    <property type="project" value="UniProtKB-SubCell"/>
</dbReference>
<dbReference type="PANTHER" id="PTHR45138">
    <property type="entry name" value="REGULATORY COMPONENTS OF SENSORY TRANSDUCTION SYSTEM"/>
    <property type="match status" value="1"/>
</dbReference>
<sequence length="366" mass="39406">MEYALSVFDALGTMALATLAYSTLQRLGWEKWQRHVLAGAVFGLGAALEMLQPTVLEQGFILDNRSLFVAFAGVFLGPLGAATALSVGIVTRLAIGGAGAPFGVLTMVIAAAIGLIWSHPRLRPERFRLVHHVAMGLTISLSLVTLVFAPDPWLGGTIVQLVGTLVLANVLGSLVFGAALESARHRARFERSLYETIERDFLTGLTNRRGFTRLFGETRRKSFRRGTALLVTDLDHFKRINDTYGHGLGDEVLVAAAQAMRSVVRADDIVARVGGEEFAVLMPDVAEADAARAAERLRTVIEREARPRSRPDIGVTASIGGAHFDDLPELPEAFGAADDRLYAAKNDGRNAIRLVALPGARLQTGT</sequence>
<organism evidence="10 11">
    <name type="scientific">Tranquillimonas rosea</name>
    <dbReference type="NCBI Taxonomy" id="641238"/>
    <lineage>
        <taxon>Bacteria</taxon>
        <taxon>Pseudomonadati</taxon>
        <taxon>Pseudomonadota</taxon>
        <taxon>Alphaproteobacteria</taxon>
        <taxon>Rhodobacterales</taxon>
        <taxon>Roseobacteraceae</taxon>
        <taxon>Tranquillimonas</taxon>
    </lineage>
</organism>
<comment type="catalytic activity">
    <reaction evidence="7">
        <text>2 GTP = 3',3'-c-di-GMP + 2 diphosphate</text>
        <dbReference type="Rhea" id="RHEA:24898"/>
        <dbReference type="ChEBI" id="CHEBI:33019"/>
        <dbReference type="ChEBI" id="CHEBI:37565"/>
        <dbReference type="ChEBI" id="CHEBI:58805"/>
        <dbReference type="EC" id="2.7.7.65"/>
    </reaction>
</comment>
<keyword evidence="6 8" id="KW-0472">Membrane</keyword>
<dbReference type="RefSeq" id="WP_092693705.1">
    <property type="nucleotide sequence ID" value="NZ_FOGU01000006.1"/>
</dbReference>
<reference evidence="10 11" key="1">
    <citation type="submission" date="2016-10" db="EMBL/GenBank/DDBJ databases">
        <authorList>
            <person name="de Groot N.N."/>
        </authorList>
    </citation>
    <scope>NUCLEOTIDE SEQUENCE [LARGE SCALE GENOMIC DNA]</scope>
    <source>
        <strain evidence="10 11">DSM 23042</strain>
    </source>
</reference>
<dbReference type="STRING" id="641238.SAMN04490244_106102"/>
<evidence type="ECO:0000313" key="11">
    <source>
        <dbReference type="Proteomes" id="UP000198885"/>
    </source>
</evidence>
<dbReference type="AlphaFoldDB" id="A0A1H9UYF2"/>
<dbReference type="InterPro" id="IPR050469">
    <property type="entry name" value="Diguanylate_Cyclase"/>
</dbReference>
<dbReference type="PANTHER" id="PTHR45138:SF9">
    <property type="entry name" value="DIGUANYLATE CYCLASE DGCM-RELATED"/>
    <property type="match status" value="1"/>
</dbReference>
<dbReference type="OrthoDB" id="9812260at2"/>
<evidence type="ECO:0000313" key="10">
    <source>
        <dbReference type="EMBL" id="SES14570.1"/>
    </source>
</evidence>
<feature type="transmembrane region" description="Helical" evidence="8">
    <location>
        <begin position="129"/>
        <end position="149"/>
    </location>
</feature>
<keyword evidence="4 8" id="KW-0812">Transmembrane</keyword>
<dbReference type="Pfam" id="PF07694">
    <property type="entry name" value="5TM-5TMR_LYT"/>
    <property type="match status" value="1"/>
</dbReference>
<dbReference type="EMBL" id="FOGU01000006">
    <property type="protein sequence ID" value="SES14570.1"/>
    <property type="molecule type" value="Genomic_DNA"/>
</dbReference>
<keyword evidence="11" id="KW-1185">Reference proteome</keyword>
<feature type="transmembrane region" description="Helical" evidence="8">
    <location>
        <begin position="95"/>
        <end position="117"/>
    </location>
</feature>
<evidence type="ECO:0000256" key="2">
    <source>
        <dbReference type="ARBA" id="ARBA00012528"/>
    </source>
</evidence>
<evidence type="ECO:0000256" key="1">
    <source>
        <dbReference type="ARBA" id="ARBA00004651"/>
    </source>
</evidence>
<feature type="domain" description="GGDEF" evidence="9">
    <location>
        <begin position="225"/>
        <end position="357"/>
    </location>
</feature>
<dbReference type="InterPro" id="IPR000160">
    <property type="entry name" value="GGDEF_dom"/>
</dbReference>
<feature type="transmembrane region" description="Helical" evidence="8">
    <location>
        <begin position="7"/>
        <end position="24"/>
    </location>
</feature>
<dbReference type="InterPro" id="IPR043128">
    <property type="entry name" value="Rev_trsase/Diguanyl_cyclase"/>
</dbReference>
<evidence type="ECO:0000259" key="9">
    <source>
        <dbReference type="PROSITE" id="PS50887"/>
    </source>
</evidence>
<evidence type="ECO:0000256" key="5">
    <source>
        <dbReference type="ARBA" id="ARBA00022989"/>
    </source>
</evidence>
<evidence type="ECO:0000256" key="6">
    <source>
        <dbReference type="ARBA" id="ARBA00023136"/>
    </source>
</evidence>
<keyword evidence="3" id="KW-1003">Cell membrane</keyword>
<gene>
    <name evidence="10" type="ORF">SAMN04490244_106102</name>
</gene>
<protein>
    <recommendedName>
        <fullName evidence="2">diguanylate cyclase</fullName>
        <ecNumber evidence="2">2.7.7.65</ecNumber>
    </recommendedName>
</protein>
<dbReference type="InterPro" id="IPR029787">
    <property type="entry name" value="Nucleotide_cyclase"/>
</dbReference>
<dbReference type="SMART" id="SM00267">
    <property type="entry name" value="GGDEF"/>
    <property type="match status" value="1"/>
</dbReference>
<evidence type="ECO:0000256" key="3">
    <source>
        <dbReference type="ARBA" id="ARBA00022475"/>
    </source>
</evidence>
<dbReference type="PROSITE" id="PS50887">
    <property type="entry name" value="GGDEF"/>
    <property type="match status" value="1"/>
</dbReference>
<dbReference type="FunFam" id="3.30.70.270:FF:000001">
    <property type="entry name" value="Diguanylate cyclase domain protein"/>
    <property type="match status" value="1"/>
</dbReference>
<name>A0A1H9UYF2_9RHOB</name>
<dbReference type="GO" id="GO:0052621">
    <property type="term" value="F:diguanylate cyclase activity"/>
    <property type="evidence" value="ECO:0007669"/>
    <property type="project" value="UniProtKB-EC"/>
</dbReference>
<dbReference type="Pfam" id="PF00990">
    <property type="entry name" value="GGDEF"/>
    <property type="match status" value="1"/>
</dbReference>
<proteinExistence type="predicted"/>
<evidence type="ECO:0000256" key="7">
    <source>
        <dbReference type="ARBA" id="ARBA00034247"/>
    </source>
</evidence>
<feature type="transmembrane region" description="Helical" evidence="8">
    <location>
        <begin position="67"/>
        <end position="89"/>
    </location>
</feature>
<feature type="transmembrane region" description="Helical" evidence="8">
    <location>
        <begin position="161"/>
        <end position="180"/>
    </location>
</feature>
<dbReference type="EC" id="2.7.7.65" evidence="2"/>
<dbReference type="Gene3D" id="3.30.70.270">
    <property type="match status" value="1"/>
</dbReference>